<feature type="domain" description="Isochorismatase-like" evidence="2">
    <location>
        <begin position="3"/>
        <end position="185"/>
    </location>
</feature>
<evidence type="ECO:0000313" key="3">
    <source>
        <dbReference type="EMBL" id="MBB5327475.1"/>
    </source>
</evidence>
<protein>
    <submittedName>
        <fullName evidence="3">Nicotinamidase-related amidase</fullName>
    </submittedName>
</protein>
<sequence>MTTAFIGLDYIHDIVHPDGKISHTSEHALSRGVIEKANRALAVARGKSWLTILVKVGFAKGYVDHPKHSPFFGRLHEIKALEMGSPGLDFHPDIRDKLADLVIVKPRISAFYGTSLDAALRARKVDRVVVAGVSTAWAVQSTVRDAHDRDYEVYVLEDACAAATEAQHDSSMELLGAIAKVIRVNDLEALS</sequence>
<name>A0A9X0U321_9BACT</name>
<dbReference type="InterPro" id="IPR000868">
    <property type="entry name" value="Isochorismatase-like_dom"/>
</dbReference>
<accession>A0A9X0U321</accession>
<dbReference type="InterPro" id="IPR036380">
    <property type="entry name" value="Isochorismatase-like_sf"/>
</dbReference>
<dbReference type="PANTHER" id="PTHR43540:SF1">
    <property type="entry name" value="ISOCHORISMATASE HYDROLASE"/>
    <property type="match status" value="1"/>
</dbReference>
<keyword evidence="4" id="KW-1185">Reference proteome</keyword>
<dbReference type="EMBL" id="JACHEB010000002">
    <property type="protein sequence ID" value="MBB5327475.1"/>
    <property type="molecule type" value="Genomic_DNA"/>
</dbReference>
<proteinExistence type="predicted"/>
<comment type="caution">
    <text evidence="3">The sequence shown here is derived from an EMBL/GenBank/DDBJ whole genome shotgun (WGS) entry which is preliminary data.</text>
</comment>
<dbReference type="CDD" id="cd00431">
    <property type="entry name" value="cysteine_hydrolases"/>
    <property type="match status" value="1"/>
</dbReference>
<evidence type="ECO:0000313" key="4">
    <source>
        <dbReference type="Proteomes" id="UP000535182"/>
    </source>
</evidence>
<reference evidence="3 4" key="1">
    <citation type="submission" date="2020-08" db="EMBL/GenBank/DDBJ databases">
        <title>Genomic Encyclopedia of Type Strains, Phase IV (KMG-V): Genome sequencing to study the core and pangenomes of soil and plant-associated prokaryotes.</title>
        <authorList>
            <person name="Whitman W."/>
        </authorList>
    </citation>
    <scope>NUCLEOTIDE SEQUENCE [LARGE SCALE GENOMIC DNA]</scope>
    <source>
        <strain evidence="3 4">X5P2</strain>
    </source>
</reference>
<gene>
    <name evidence="3" type="ORF">HDF14_001080</name>
</gene>
<dbReference type="Pfam" id="PF00857">
    <property type="entry name" value="Isochorismatase"/>
    <property type="match status" value="1"/>
</dbReference>
<dbReference type="PANTHER" id="PTHR43540">
    <property type="entry name" value="PEROXYUREIDOACRYLATE/UREIDOACRYLATE AMIDOHYDROLASE-RELATED"/>
    <property type="match status" value="1"/>
</dbReference>
<keyword evidence="1" id="KW-0378">Hydrolase</keyword>
<dbReference type="GO" id="GO:0016787">
    <property type="term" value="F:hydrolase activity"/>
    <property type="evidence" value="ECO:0007669"/>
    <property type="project" value="UniProtKB-KW"/>
</dbReference>
<dbReference type="Proteomes" id="UP000535182">
    <property type="component" value="Unassembled WGS sequence"/>
</dbReference>
<dbReference type="InterPro" id="IPR050272">
    <property type="entry name" value="Isochorismatase-like_hydrls"/>
</dbReference>
<evidence type="ECO:0000256" key="1">
    <source>
        <dbReference type="ARBA" id="ARBA00022801"/>
    </source>
</evidence>
<evidence type="ECO:0000259" key="2">
    <source>
        <dbReference type="Pfam" id="PF00857"/>
    </source>
</evidence>
<dbReference type="AlphaFoldDB" id="A0A9X0U321"/>
<dbReference type="RefSeq" id="WP_183974191.1">
    <property type="nucleotide sequence ID" value="NZ_JACHEB010000002.1"/>
</dbReference>
<dbReference type="SUPFAM" id="SSF52499">
    <property type="entry name" value="Isochorismatase-like hydrolases"/>
    <property type="match status" value="1"/>
</dbReference>
<organism evidence="3 4">
    <name type="scientific">Tunturiibacter gelidiferens</name>
    <dbReference type="NCBI Taxonomy" id="3069689"/>
    <lineage>
        <taxon>Bacteria</taxon>
        <taxon>Pseudomonadati</taxon>
        <taxon>Acidobacteriota</taxon>
        <taxon>Terriglobia</taxon>
        <taxon>Terriglobales</taxon>
        <taxon>Acidobacteriaceae</taxon>
        <taxon>Tunturiibacter</taxon>
    </lineage>
</organism>
<dbReference type="Gene3D" id="3.40.50.850">
    <property type="entry name" value="Isochorismatase-like"/>
    <property type="match status" value="1"/>
</dbReference>